<dbReference type="PANTHER" id="PTHR35872:SF2">
    <property type="entry name" value="INTEGRAL MEMBRANE PROTEIN (AFU_ORTHOLOGUE AFUA_5G07110)"/>
    <property type="match status" value="1"/>
</dbReference>
<dbReference type="OrthoDB" id="3365211at2759"/>
<evidence type="ECO:0008006" key="5">
    <source>
        <dbReference type="Google" id="ProtNLM"/>
    </source>
</evidence>
<accession>A0A6G1HQ62</accession>
<evidence type="ECO:0000256" key="2">
    <source>
        <dbReference type="SAM" id="Phobius"/>
    </source>
</evidence>
<organism evidence="3 4">
    <name type="scientific">Trichodelitschia bisporula</name>
    <dbReference type="NCBI Taxonomy" id="703511"/>
    <lineage>
        <taxon>Eukaryota</taxon>
        <taxon>Fungi</taxon>
        <taxon>Dikarya</taxon>
        <taxon>Ascomycota</taxon>
        <taxon>Pezizomycotina</taxon>
        <taxon>Dothideomycetes</taxon>
        <taxon>Dothideomycetes incertae sedis</taxon>
        <taxon>Phaeotrichales</taxon>
        <taxon>Phaeotrichaceae</taxon>
        <taxon>Trichodelitschia</taxon>
    </lineage>
</organism>
<keyword evidence="4" id="KW-1185">Reference proteome</keyword>
<feature type="compositionally biased region" description="Basic and acidic residues" evidence="1">
    <location>
        <begin position="212"/>
        <end position="221"/>
    </location>
</feature>
<dbReference type="Proteomes" id="UP000799640">
    <property type="component" value="Unassembled WGS sequence"/>
</dbReference>
<keyword evidence="2" id="KW-0812">Transmembrane</keyword>
<sequence>MHTRHEPTPTPSPEPETSRRRSSSEPQRPQWLKQPDALPPPARGAGVTNAMPPIRELSSSETQEQPLTLNQIAQLNAQAQPTHEGGIANGGGRFRRASVAARSALRRRPVSQGNSAPTGSVNADEEEEYNNRLVDVLDTIDPEVSTLSTLTNVQNSLFIPNLGLFVNRRPTYTLNRYPNRPGTAPGRPTPVPVQPPAPEPPEPEPEPELEQVETREQDETVPRPPLAHISTITSVMTESRYAVLPHGKSLEGWSAAEKDELNDHVRHALHSRREAFKRSMQGFGQYVRRPLGFLVTLYATLITLFGLAWVLFLIGWIDLGSRRLYIINVIDNVLVALFAVMGDGLAPFRAVDTYHMVFIAHYHHVTMRRRRKRQLPELEDHNDLPEKREEEVDIEKLDSKDSLEEFSVLNPEQQRKLMHHQTKFSRSHTFYKPHETETHFAFPLHLLVAIVILLDCHSLLQIALGTCTWAIDYHVRPFALTTVILCCSITCNITAGVIIMVGDRKTRKKDVLERMFRQELTDNAIKKIEKKRAEREQQEKEEQERASAHNSNLALGKAKESRTSL</sequence>
<proteinExistence type="predicted"/>
<feature type="transmembrane region" description="Helical" evidence="2">
    <location>
        <begin position="348"/>
        <end position="365"/>
    </location>
</feature>
<dbReference type="Pfam" id="PF11204">
    <property type="entry name" value="DUF2985"/>
    <property type="match status" value="1"/>
</dbReference>
<gene>
    <name evidence="3" type="ORF">EJ06DRAFT_558448</name>
</gene>
<reference evidence="3" key="1">
    <citation type="journal article" date="2020" name="Stud. Mycol.">
        <title>101 Dothideomycetes genomes: a test case for predicting lifestyles and emergence of pathogens.</title>
        <authorList>
            <person name="Haridas S."/>
            <person name="Albert R."/>
            <person name="Binder M."/>
            <person name="Bloem J."/>
            <person name="Labutti K."/>
            <person name="Salamov A."/>
            <person name="Andreopoulos B."/>
            <person name="Baker S."/>
            <person name="Barry K."/>
            <person name="Bills G."/>
            <person name="Bluhm B."/>
            <person name="Cannon C."/>
            <person name="Castanera R."/>
            <person name="Culley D."/>
            <person name="Daum C."/>
            <person name="Ezra D."/>
            <person name="Gonzalez J."/>
            <person name="Henrissat B."/>
            <person name="Kuo A."/>
            <person name="Liang C."/>
            <person name="Lipzen A."/>
            <person name="Lutzoni F."/>
            <person name="Magnuson J."/>
            <person name="Mondo S."/>
            <person name="Nolan M."/>
            <person name="Ohm R."/>
            <person name="Pangilinan J."/>
            <person name="Park H.-J."/>
            <person name="Ramirez L."/>
            <person name="Alfaro M."/>
            <person name="Sun H."/>
            <person name="Tritt A."/>
            <person name="Yoshinaga Y."/>
            <person name="Zwiers L.-H."/>
            <person name="Turgeon B."/>
            <person name="Goodwin S."/>
            <person name="Spatafora J."/>
            <person name="Crous P."/>
            <person name="Grigoriev I."/>
        </authorList>
    </citation>
    <scope>NUCLEOTIDE SEQUENCE</scope>
    <source>
        <strain evidence="3">CBS 262.69</strain>
    </source>
</reference>
<feature type="region of interest" description="Disordered" evidence="1">
    <location>
        <begin position="175"/>
        <end position="222"/>
    </location>
</feature>
<feature type="transmembrane region" description="Helical" evidence="2">
    <location>
        <begin position="446"/>
        <end position="471"/>
    </location>
</feature>
<feature type="transmembrane region" description="Helical" evidence="2">
    <location>
        <begin position="324"/>
        <end position="342"/>
    </location>
</feature>
<feature type="compositionally biased region" description="Acidic residues" evidence="1">
    <location>
        <begin position="201"/>
        <end position="211"/>
    </location>
</feature>
<feature type="region of interest" description="Disordered" evidence="1">
    <location>
        <begin position="1"/>
        <end position="64"/>
    </location>
</feature>
<protein>
    <recommendedName>
        <fullName evidence="5">Integral membrane protein</fullName>
    </recommendedName>
</protein>
<dbReference type="PANTHER" id="PTHR35872">
    <property type="entry name" value="INTEGRAL MEMBRANE PROTEIN (AFU_ORTHOLOGUE AFUA_5G07110)"/>
    <property type="match status" value="1"/>
</dbReference>
<feature type="transmembrane region" description="Helical" evidence="2">
    <location>
        <begin position="291"/>
        <end position="317"/>
    </location>
</feature>
<evidence type="ECO:0000313" key="4">
    <source>
        <dbReference type="Proteomes" id="UP000799640"/>
    </source>
</evidence>
<feature type="compositionally biased region" description="Polar residues" evidence="1">
    <location>
        <begin position="111"/>
        <end position="121"/>
    </location>
</feature>
<feature type="region of interest" description="Disordered" evidence="1">
    <location>
        <begin position="530"/>
        <end position="565"/>
    </location>
</feature>
<feature type="compositionally biased region" description="Pro residues" evidence="1">
    <location>
        <begin position="187"/>
        <end position="200"/>
    </location>
</feature>
<feature type="compositionally biased region" description="Basic and acidic residues" evidence="1">
    <location>
        <begin position="530"/>
        <end position="547"/>
    </location>
</feature>
<dbReference type="InterPro" id="IPR021369">
    <property type="entry name" value="DUF2985"/>
</dbReference>
<feature type="transmembrane region" description="Helical" evidence="2">
    <location>
        <begin position="477"/>
        <end position="501"/>
    </location>
</feature>
<keyword evidence="2" id="KW-1133">Transmembrane helix</keyword>
<dbReference type="AlphaFoldDB" id="A0A6G1HQ62"/>
<name>A0A6G1HQ62_9PEZI</name>
<evidence type="ECO:0000313" key="3">
    <source>
        <dbReference type="EMBL" id="KAF2398041.1"/>
    </source>
</evidence>
<dbReference type="EMBL" id="ML996701">
    <property type="protein sequence ID" value="KAF2398041.1"/>
    <property type="molecule type" value="Genomic_DNA"/>
</dbReference>
<keyword evidence="2" id="KW-0472">Membrane</keyword>
<evidence type="ECO:0000256" key="1">
    <source>
        <dbReference type="SAM" id="MobiDB-lite"/>
    </source>
</evidence>
<feature type="region of interest" description="Disordered" evidence="1">
    <location>
        <begin position="100"/>
        <end position="127"/>
    </location>
</feature>